<gene>
    <name evidence="1" type="ORF">FGK63_01825</name>
</gene>
<dbReference type="Pfam" id="PF20137">
    <property type="entry name" value="BubE"/>
    <property type="match status" value="1"/>
</dbReference>
<dbReference type="RefSeq" id="WP_138839892.1">
    <property type="nucleotide sequence ID" value="NZ_VCPD01000001.1"/>
</dbReference>
<proteinExistence type="predicted"/>
<protein>
    <recommendedName>
        <fullName evidence="3">Aldehyde-activating protein</fullName>
    </recommendedName>
</protein>
<evidence type="ECO:0000313" key="1">
    <source>
        <dbReference type="EMBL" id="TMV09833.1"/>
    </source>
</evidence>
<name>A0ABY2X431_9RHOB</name>
<sequence length="95" mass="10851">MIRAIRYRDHRDFREKAHKGAIFFDVTRDPMAMLFLCPCGCGAYSRITVVKDAEPDAPAFWAWNGSLNDPTLASPMHVTSCGWRGWLRNGYWEAA</sequence>
<accession>A0ABY2X431</accession>
<organism evidence="1 2">
    <name type="scientific">Ruegeria sediminis</name>
    <dbReference type="NCBI Taxonomy" id="2583820"/>
    <lineage>
        <taxon>Bacteria</taxon>
        <taxon>Pseudomonadati</taxon>
        <taxon>Pseudomonadota</taxon>
        <taxon>Alphaproteobacteria</taxon>
        <taxon>Rhodobacterales</taxon>
        <taxon>Roseobacteraceae</taxon>
        <taxon>Ruegeria</taxon>
    </lineage>
</organism>
<reference evidence="1 2" key="1">
    <citation type="submission" date="2019-05" db="EMBL/GenBank/DDBJ databases">
        <title>Ruegeria sp. nov., isolated from tidal flat.</title>
        <authorList>
            <person name="Kim W."/>
        </authorList>
    </citation>
    <scope>NUCLEOTIDE SEQUENCE [LARGE SCALE GENOMIC DNA]</scope>
    <source>
        <strain evidence="1 2">CAU 1488</strain>
    </source>
</reference>
<keyword evidence="2" id="KW-1185">Reference proteome</keyword>
<comment type="caution">
    <text evidence="1">The sequence shown here is derived from an EMBL/GenBank/DDBJ whole genome shotgun (WGS) entry which is preliminary data.</text>
</comment>
<evidence type="ECO:0000313" key="2">
    <source>
        <dbReference type="Proteomes" id="UP001193035"/>
    </source>
</evidence>
<dbReference type="InterPro" id="IPR045384">
    <property type="entry name" value="DUF6527"/>
</dbReference>
<dbReference type="Proteomes" id="UP001193035">
    <property type="component" value="Unassembled WGS sequence"/>
</dbReference>
<evidence type="ECO:0008006" key="3">
    <source>
        <dbReference type="Google" id="ProtNLM"/>
    </source>
</evidence>
<dbReference type="EMBL" id="VCPD01000001">
    <property type="protein sequence ID" value="TMV09833.1"/>
    <property type="molecule type" value="Genomic_DNA"/>
</dbReference>